<sequence>MQALTINPLTQEIQEVDIEMKANTLYSFFNSILIDELESINEHVIYSDANALSEKKPAYFIGEQLVLGDALILGRFDFDDVDVKITKEELASLLNYELNAFYTAVLELLAATDINLYRTFMVQKNGEQIALNTEWVLYTFNIADERTKEYFVDELKKVLDAGESVEVYMQKMAQLAMNAAG</sequence>
<dbReference type="EMBL" id="FPHK01000078">
    <property type="protein sequence ID" value="SFV64666.1"/>
    <property type="molecule type" value="Genomic_DNA"/>
</dbReference>
<organism evidence="1">
    <name type="scientific">hydrothermal vent metagenome</name>
    <dbReference type="NCBI Taxonomy" id="652676"/>
    <lineage>
        <taxon>unclassified sequences</taxon>
        <taxon>metagenomes</taxon>
        <taxon>ecological metagenomes</taxon>
    </lineage>
</organism>
<name>A0A1W1CFV7_9ZZZZ</name>
<proteinExistence type="predicted"/>
<evidence type="ECO:0000313" key="1">
    <source>
        <dbReference type="EMBL" id="SFV64666.1"/>
    </source>
</evidence>
<gene>
    <name evidence="1" type="ORF">MNB_SM-6-548</name>
</gene>
<reference evidence="1" key="1">
    <citation type="submission" date="2016-10" db="EMBL/GenBank/DDBJ databases">
        <authorList>
            <person name="de Groot N.N."/>
        </authorList>
    </citation>
    <scope>NUCLEOTIDE SEQUENCE</scope>
</reference>
<protein>
    <submittedName>
        <fullName evidence="1">Uncharacterized protein</fullName>
    </submittedName>
</protein>
<dbReference type="AlphaFoldDB" id="A0A1W1CFV7"/>
<accession>A0A1W1CFV7</accession>